<protein>
    <recommendedName>
        <fullName evidence="5">Prolyl 4-hydroxylase alpha subunit Fe(2+) 2OG dioxygenase domain-containing protein</fullName>
    </recommendedName>
</protein>
<name>A0A2U3E2Z7_PURLI</name>
<dbReference type="AlphaFoldDB" id="A0A2U3E2Z7"/>
<dbReference type="InterPro" id="IPR055091">
    <property type="entry name" value="WelO5-like"/>
</dbReference>
<comment type="caution">
    <text evidence="2">The sequence shown here is derived from an EMBL/GenBank/DDBJ whole genome shotgun (WGS) entry which is preliminary data.</text>
</comment>
<evidence type="ECO:0000313" key="2">
    <source>
        <dbReference type="EMBL" id="PWI68844.1"/>
    </source>
</evidence>
<reference evidence="2 3" key="2">
    <citation type="journal article" date="2016" name="Front. Microbiol.">
        <title>Genome and transcriptome sequences reveal the specific parasitism of the nematophagous Purpureocillium lilacinum 36-1.</title>
        <authorList>
            <person name="Xie J."/>
            <person name="Li S."/>
            <person name="Mo C."/>
            <person name="Xiao X."/>
            <person name="Peng D."/>
            <person name="Wang G."/>
            <person name="Xiao Y."/>
        </authorList>
    </citation>
    <scope>NUCLEOTIDE SEQUENCE [LARGE SCALE GENOMIC DNA]</scope>
    <source>
        <strain evidence="2 3">36-1</strain>
    </source>
</reference>
<gene>
    <name evidence="2" type="ORF">PCL_01229</name>
    <name evidence="1" type="ORF">Purlil1_6716</name>
</gene>
<dbReference type="EMBL" id="JAWRVI010000022">
    <property type="protein sequence ID" value="KAK4088863.1"/>
    <property type="molecule type" value="Genomic_DNA"/>
</dbReference>
<reference evidence="1" key="3">
    <citation type="submission" date="2023-11" db="EMBL/GenBank/DDBJ databases">
        <authorList>
            <person name="Beijen E."/>
            <person name="Ohm R.A."/>
        </authorList>
    </citation>
    <scope>NUCLEOTIDE SEQUENCE</scope>
    <source>
        <strain evidence="1">CBS 150709</strain>
    </source>
</reference>
<evidence type="ECO:0000313" key="3">
    <source>
        <dbReference type="Proteomes" id="UP000245956"/>
    </source>
</evidence>
<keyword evidence="4" id="KW-1185">Reference proteome</keyword>
<accession>A0A2U3E2Z7</accession>
<evidence type="ECO:0000313" key="1">
    <source>
        <dbReference type="EMBL" id="KAK4088863.1"/>
    </source>
</evidence>
<evidence type="ECO:0008006" key="5">
    <source>
        <dbReference type="Google" id="ProtNLM"/>
    </source>
</evidence>
<reference evidence="2" key="1">
    <citation type="submission" date="2015-05" db="EMBL/GenBank/DDBJ databases">
        <authorList>
            <person name="Wang D.B."/>
            <person name="Wang M."/>
        </authorList>
    </citation>
    <scope>NUCLEOTIDE SEQUENCE</scope>
    <source>
        <strain evidence="2">36-1</strain>
    </source>
</reference>
<dbReference type="Proteomes" id="UP001287286">
    <property type="component" value="Unassembled WGS sequence"/>
</dbReference>
<organism evidence="2 3">
    <name type="scientific">Purpureocillium lilacinum</name>
    <name type="common">Paecilomyces lilacinus</name>
    <dbReference type="NCBI Taxonomy" id="33203"/>
    <lineage>
        <taxon>Eukaryota</taxon>
        <taxon>Fungi</taxon>
        <taxon>Dikarya</taxon>
        <taxon>Ascomycota</taxon>
        <taxon>Pezizomycotina</taxon>
        <taxon>Sordariomycetes</taxon>
        <taxon>Hypocreomycetidae</taxon>
        <taxon>Hypocreales</taxon>
        <taxon>Ophiocordycipitaceae</taxon>
        <taxon>Purpureocillium</taxon>
    </lineage>
</organism>
<dbReference type="EMBL" id="LCWV01000013">
    <property type="protein sequence ID" value="PWI68844.1"/>
    <property type="molecule type" value="Genomic_DNA"/>
</dbReference>
<reference evidence="1 4" key="4">
    <citation type="journal article" date="2024" name="Microbiol. Resour. Announc.">
        <title>Genome annotations for the ascomycete fungi Trichoderma harzianum, Trichoderma aggressivum, and Purpureocillium lilacinum.</title>
        <authorList>
            <person name="Beijen E.P.W."/>
            <person name="Ohm R.A."/>
        </authorList>
    </citation>
    <scope>NUCLEOTIDE SEQUENCE [LARGE SCALE GENOMIC DNA]</scope>
    <source>
        <strain evidence="1 4">CBS 150709</strain>
    </source>
</reference>
<proteinExistence type="predicted"/>
<dbReference type="Pfam" id="PF22814">
    <property type="entry name" value="WelO5"/>
    <property type="match status" value="1"/>
</dbReference>
<sequence length="357" mass="40631">MYPETRQRYVLRRRGGGTMDACGLPYSVVKPDLKPDHLSSDQFPSAVPVPKQSKWKTTDSVPLTRDTMLDLLYGKTPLIKEHGFLTPSECAKYERELSRLVTPYTHNTGPTMRKVGIAQFEYQAQSQEDLKNRSDGDDLPKALHTGAYNPLTSILEQVRYFADAKKWENFHQKLAEEKGLDAWYRVINRIAALFPDWDVQIASEGPGLNYFSGIFRALNDSTHLHCDFSPYDSLTEEWIINSVEHQAVFNLFLAPVKGGQTIVHDVQWTKDALRYRDPESYGYHRDLVKDAQKAYCEPTVGALCMFNSQNMHEVEAVTPEEMPSLGMPYRPRLSLSSFMGLLPSSKTGGKPRLIFWS</sequence>
<dbReference type="Proteomes" id="UP000245956">
    <property type="component" value="Unassembled WGS sequence"/>
</dbReference>
<evidence type="ECO:0000313" key="4">
    <source>
        <dbReference type="Proteomes" id="UP001287286"/>
    </source>
</evidence>